<comment type="caution">
    <text evidence="5">The sequence shown here is derived from an EMBL/GenBank/DDBJ whole genome shotgun (WGS) entry which is preliminary data.</text>
</comment>
<dbReference type="SMART" id="SM00248">
    <property type="entry name" value="ANK"/>
    <property type="match status" value="4"/>
</dbReference>
<dbReference type="InterPro" id="IPR036770">
    <property type="entry name" value="Ankyrin_rpt-contain_sf"/>
</dbReference>
<keyword evidence="2 3" id="KW-0040">ANK repeat</keyword>
<feature type="region of interest" description="Disordered" evidence="4">
    <location>
        <begin position="684"/>
        <end position="778"/>
    </location>
</feature>
<dbReference type="Gene3D" id="1.25.40.20">
    <property type="entry name" value="Ankyrin repeat-containing domain"/>
    <property type="match status" value="2"/>
</dbReference>
<dbReference type="PROSITE" id="PS50297">
    <property type="entry name" value="ANK_REP_REGION"/>
    <property type="match status" value="1"/>
</dbReference>
<dbReference type="Pfam" id="PF12796">
    <property type="entry name" value="Ank_2"/>
    <property type="match status" value="1"/>
</dbReference>
<keyword evidence="6" id="KW-1185">Reference proteome</keyword>
<evidence type="ECO:0000256" key="4">
    <source>
        <dbReference type="SAM" id="MobiDB-lite"/>
    </source>
</evidence>
<evidence type="ECO:0000256" key="2">
    <source>
        <dbReference type="ARBA" id="ARBA00023043"/>
    </source>
</evidence>
<dbReference type="SUPFAM" id="SSF48403">
    <property type="entry name" value="Ankyrin repeat"/>
    <property type="match status" value="1"/>
</dbReference>
<dbReference type="EMBL" id="JAHIBW010000030">
    <property type="protein sequence ID" value="KAG7295456.1"/>
    <property type="molecule type" value="Genomic_DNA"/>
</dbReference>
<dbReference type="PANTHER" id="PTHR24123:SF33">
    <property type="entry name" value="PROTEIN HOS4"/>
    <property type="match status" value="1"/>
</dbReference>
<dbReference type="PANTHER" id="PTHR24123">
    <property type="entry name" value="ANKYRIN REPEAT-CONTAINING"/>
    <property type="match status" value="1"/>
</dbReference>
<protein>
    <submittedName>
        <fullName evidence="5">Uncharacterized protein</fullName>
    </submittedName>
</protein>
<proteinExistence type="predicted"/>
<gene>
    <name evidence="5" type="ORF">JYU34_021643</name>
</gene>
<dbReference type="PROSITE" id="PS50088">
    <property type="entry name" value="ANK_REPEAT"/>
    <property type="match status" value="1"/>
</dbReference>
<reference evidence="5 6" key="1">
    <citation type="submission" date="2021-06" db="EMBL/GenBank/DDBJ databases">
        <title>A haploid diamondback moth (Plutella xylostella L.) genome assembly resolves 31 chromosomes and identifies a diamide resistance mutation.</title>
        <authorList>
            <person name="Ward C.M."/>
            <person name="Perry K.D."/>
            <person name="Baker G."/>
            <person name="Powis K."/>
            <person name="Heckel D.G."/>
            <person name="Baxter S.W."/>
        </authorList>
    </citation>
    <scope>NUCLEOTIDE SEQUENCE [LARGE SCALE GENOMIC DNA]</scope>
    <source>
        <strain evidence="5 6">LV</strain>
        <tissue evidence="5">Single pupa</tissue>
    </source>
</reference>
<feature type="repeat" description="ANK" evidence="3">
    <location>
        <begin position="545"/>
        <end position="569"/>
    </location>
</feature>
<dbReference type="InterPro" id="IPR002110">
    <property type="entry name" value="Ankyrin_rpt"/>
</dbReference>
<feature type="compositionally biased region" description="Polar residues" evidence="4">
    <location>
        <begin position="705"/>
        <end position="716"/>
    </location>
</feature>
<evidence type="ECO:0000256" key="3">
    <source>
        <dbReference type="PROSITE-ProRule" id="PRU00023"/>
    </source>
</evidence>
<evidence type="ECO:0000313" key="6">
    <source>
        <dbReference type="Proteomes" id="UP000823941"/>
    </source>
</evidence>
<feature type="compositionally biased region" description="Basic and acidic residues" evidence="4">
    <location>
        <begin position="695"/>
        <end position="704"/>
    </location>
</feature>
<evidence type="ECO:0000256" key="1">
    <source>
        <dbReference type="ARBA" id="ARBA00022737"/>
    </source>
</evidence>
<feature type="compositionally biased region" description="Polar residues" evidence="4">
    <location>
        <begin position="749"/>
        <end position="778"/>
    </location>
</feature>
<organism evidence="5 6">
    <name type="scientific">Plutella xylostella</name>
    <name type="common">Diamondback moth</name>
    <name type="synonym">Plutella maculipennis</name>
    <dbReference type="NCBI Taxonomy" id="51655"/>
    <lineage>
        <taxon>Eukaryota</taxon>
        <taxon>Metazoa</taxon>
        <taxon>Ecdysozoa</taxon>
        <taxon>Arthropoda</taxon>
        <taxon>Hexapoda</taxon>
        <taxon>Insecta</taxon>
        <taxon>Pterygota</taxon>
        <taxon>Neoptera</taxon>
        <taxon>Endopterygota</taxon>
        <taxon>Lepidoptera</taxon>
        <taxon>Glossata</taxon>
        <taxon>Ditrysia</taxon>
        <taxon>Yponomeutoidea</taxon>
        <taxon>Plutellidae</taxon>
        <taxon>Plutella</taxon>
    </lineage>
</organism>
<dbReference type="InterPro" id="IPR051165">
    <property type="entry name" value="Multifunctional_ANK_Repeat"/>
</dbReference>
<dbReference type="Proteomes" id="UP000823941">
    <property type="component" value="Chromosome 30"/>
</dbReference>
<feature type="compositionally biased region" description="Basic and acidic residues" evidence="4">
    <location>
        <begin position="730"/>
        <end position="740"/>
    </location>
</feature>
<accession>A0ABQ7PR58</accession>
<evidence type="ECO:0000313" key="5">
    <source>
        <dbReference type="EMBL" id="KAG7295456.1"/>
    </source>
</evidence>
<sequence length="865" mass="96391">MLVVIIIFDLFYSEVTMSEQKILLKDSTLLKVRRIIVDPQKVIISRPKKPPVGQSRALIHKSLKVLPILKEDIIYESGNQNDDYIKGKYSKVTLKNQLHRVNNRCRTSASYITLDGQTEVKTSNRLVNLIGQQNYDAVFVALCSIISQDLKIRAMLALLTTDKPAKDAACQTLPCMKCYTDSKVYADAASQTMVRTEDIFDKKKPTIKRKVTSFVIKSDKPPTGPKVNRIYINPHSKEDCQMLEEQDKKCSNVDPEDHKSDVNITENTDIDSTIKCRPSLPELKPFLLEEDSNTSNISLSNFSVCSEILHAQETNLQSKIDCNIKQDKTPEAKSPPPDSTKDTLKKSDVDWFFKNFHPTPIQLFDGTYITLPDKPEDQFHLITSNILKNLPEQDRKKLIQHQAYIDHKLCLETNEDGYMPIHLAVLNDDVGLIRRQGVVLKHRGQTVDVTTREGLTPLDLAILGRKPLACVTSLLLLGASPVTSLHRAAEAPAEYLRAALQAMDMGARQIISDNEEFQIPGWEEKSDEELAEYLALETSVMLDNNGYTPLMLAARLGQHESVRMLLERSPRTVRAARPGCGQTAAHLAVAEAAARAAESDTRTVPEDFLKTVELLIDYGADPDTEDRSGTKVFDLLANTFENVENSLSQLISKRLTAKLCDGEIPTSANIASYMLLNESGKVSLVERKNKRRTEGRKSDSKRQTDSPSDSKCQTDSPSDRKCQTDSSVSSDRKDIHSPDRSKKRKIQDSVVSKNDSLKPSSSKRQTDSNIDIKSQSGTKSENKPVILTNVAISNSAVLPVNTVVYPTALIVNNSNISQSERYATVDRPSNIILHKGRTSQTKKNSKMDNKTKFVKILPKGGGSVG</sequence>
<name>A0ABQ7PR58_PLUXY</name>
<keyword evidence="1" id="KW-0677">Repeat</keyword>